<evidence type="ECO:0000313" key="1">
    <source>
        <dbReference type="EnsemblMetazoa" id="ENSAATROPP015768"/>
    </source>
</evidence>
<dbReference type="AlphaFoldDB" id="A0AAG5DYM6"/>
<reference evidence="2" key="1">
    <citation type="submission" date="2021-09" db="EMBL/GenBank/DDBJ databases">
        <authorList>
            <consortium name="Infravec"/>
            <person name="Campbell I L."/>
            <person name="Maslen G."/>
            <person name="Yates A."/>
        </authorList>
    </citation>
    <scope>NUCLEOTIDE SEQUENCE [LARGE SCALE GENOMIC DNA]</scope>
    <source>
        <strain evidence="2">Infravec2 EBRE</strain>
    </source>
</reference>
<accession>A0AAG5DYM6</accession>
<proteinExistence type="predicted"/>
<protein>
    <submittedName>
        <fullName evidence="1">Uncharacterized protein</fullName>
    </submittedName>
</protein>
<dbReference type="EnsemblMetazoa" id="ENSAATROPT017822">
    <property type="protein sequence ID" value="ENSAATROPP015770"/>
    <property type="gene ID" value="ENSAATROPG014556"/>
</dbReference>
<evidence type="ECO:0000313" key="2">
    <source>
        <dbReference type="Proteomes" id="UP000075880"/>
    </source>
</evidence>
<sequence length="71" mass="7779">MAWCVVAALHPRLHNSVRCSRGATLFGPIELAVLPLDGKLYISNSENHKSFKIVSVLNAQPLYGPLLEGHQ</sequence>
<keyword evidence="2" id="KW-1185">Reference proteome</keyword>
<reference evidence="1" key="2">
    <citation type="submission" date="2024-04" db="UniProtKB">
        <authorList>
            <consortium name="EnsemblMetazoa"/>
        </authorList>
    </citation>
    <scope>IDENTIFICATION</scope>
    <source>
        <strain evidence="1">EBRO</strain>
    </source>
</reference>
<dbReference type="Proteomes" id="UP000075880">
    <property type="component" value="Unassembled WGS sequence"/>
</dbReference>
<organism evidence="1 2">
    <name type="scientific">Anopheles atroparvus</name>
    <name type="common">European mosquito</name>
    <dbReference type="NCBI Taxonomy" id="41427"/>
    <lineage>
        <taxon>Eukaryota</taxon>
        <taxon>Metazoa</taxon>
        <taxon>Ecdysozoa</taxon>
        <taxon>Arthropoda</taxon>
        <taxon>Hexapoda</taxon>
        <taxon>Insecta</taxon>
        <taxon>Pterygota</taxon>
        <taxon>Neoptera</taxon>
        <taxon>Endopterygota</taxon>
        <taxon>Diptera</taxon>
        <taxon>Nematocera</taxon>
        <taxon>Culicoidea</taxon>
        <taxon>Culicidae</taxon>
        <taxon>Anophelinae</taxon>
        <taxon>Anopheles</taxon>
    </lineage>
</organism>
<dbReference type="EnsemblMetazoa" id="ENSAATROPT017820">
    <property type="protein sequence ID" value="ENSAATROPP015768"/>
    <property type="gene ID" value="ENSAATROPG014556"/>
</dbReference>
<name>A0AAG5DYM6_ANOAO</name>